<evidence type="ECO:0000313" key="2">
    <source>
        <dbReference type="EMBL" id="MFD1805188.1"/>
    </source>
</evidence>
<dbReference type="Pfam" id="PF10818">
    <property type="entry name" value="SecM_small"/>
    <property type="match status" value="1"/>
</dbReference>
<comment type="caution">
    <text evidence="2">The sequence shown here is derived from an EMBL/GenBank/DDBJ whole genome shotgun (WGS) entry which is preliminary data.</text>
</comment>
<keyword evidence="3" id="KW-1185">Reference proteome</keyword>
<evidence type="ECO:0000256" key="1">
    <source>
        <dbReference type="SAM" id="SignalP"/>
    </source>
</evidence>
<proteinExistence type="predicted"/>
<name>A0ABW4NSE7_9PAST</name>
<dbReference type="EMBL" id="JBHUFP010000004">
    <property type="protein sequence ID" value="MFD1805188.1"/>
    <property type="molecule type" value="Genomic_DNA"/>
</dbReference>
<dbReference type="NCBIfam" id="NF038363">
    <property type="entry name" value="SecM_small"/>
    <property type="match status" value="1"/>
</dbReference>
<dbReference type="InterPro" id="IPR020508">
    <property type="entry name" value="SecM_small"/>
</dbReference>
<sequence>MMILTKGKHSFWSQLLLSMIAILALPEAQGLANQSNIASENYQNPQFVQQQISRVVALVQQVQQQQRKTAVTPQQKQNLLKNEPHFEAVLVYSVPPIRAGPYFS</sequence>
<evidence type="ECO:0000313" key="3">
    <source>
        <dbReference type="Proteomes" id="UP001597420"/>
    </source>
</evidence>
<dbReference type="Proteomes" id="UP001597420">
    <property type="component" value="Unassembled WGS sequence"/>
</dbReference>
<accession>A0ABW4NSE7</accession>
<organism evidence="2 3">
    <name type="scientific">Pasteurella oralis</name>
    <dbReference type="NCBI Taxonomy" id="1071947"/>
    <lineage>
        <taxon>Bacteria</taxon>
        <taxon>Pseudomonadati</taxon>
        <taxon>Pseudomonadota</taxon>
        <taxon>Gammaproteobacteria</taxon>
        <taxon>Pasteurellales</taxon>
        <taxon>Pasteurellaceae</taxon>
        <taxon>Pasteurella</taxon>
    </lineage>
</organism>
<feature type="chain" id="PRO_5047344570" evidence="1">
    <location>
        <begin position="25"/>
        <end position="104"/>
    </location>
</feature>
<protein>
    <submittedName>
        <fullName evidence="2">SecA translation cis-regulator SecM</fullName>
    </submittedName>
</protein>
<keyword evidence="1" id="KW-0732">Signal</keyword>
<dbReference type="RefSeq" id="WP_379095679.1">
    <property type="nucleotide sequence ID" value="NZ_JBHUFP010000004.1"/>
</dbReference>
<reference evidence="3" key="1">
    <citation type="journal article" date="2019" name="Int. J. Syst. Evol. Microbiol.">
        <title>The Global Catalogue of Microorganisms (GCM) 10K type strain sequencing project: providing services to taxonomists for standard genome sequencing and annotation.</title>
        <authorList>
            <consortium name="The Broad Institute Genomics Platform"/>
            <consortium name="The Broad Institute Genome Sequencing Center for Infectious Disease"/>
            <person name="Wu L."/>
            <person name="Ma J."/>
        </authorList>
    </citation>
    <scope>NUCLEOTIDE SEQUENCE [LARGE SCALE GENOMIC DNA]</scope>
    <source>
        <strain evidence="3">CCM 7950</strain>
    </source>
</reference>
<gene>
    <name evidence="2" type="primary">secM</name>
    <name evidence="2" type="ORF">ACFSAV_02150</name>
</gene>
<feature type="signal peptide" evidence="1">
    <location>
        <begin position="1"/>
        <end position="24"/>
    </location>
</feature>